<accession>A0A225UW28</accession>
<sequence length="565" mass="63906">MEHRAPEKKLCSYDGERRELFEISIKNVEIDPEADPVDVNAKKLQPATWKEPWLGWCFAYVFVLVFFSAYRWVTIDTLMAMYGDVKEISLSVEIGVRVLGLLEDVVCATYFVCILWVFDLAVQAVKKRYKFQGGRTNNSFEKQTRIARLVSKIATFLVSWLSFVMMMMPFVGDMLLIHFRQIRLSFDLMKMVITERDYISAAPIARSEFDAGYMNGAVVIIAATLFATAAVLFMGLVGFPILVIAISSSCSPIVAYSAMNMPLNLVFPDILLPAPEKITRQDIAYNVIALAENHMNISYENWVGPDARRFPWGVHDDISFQIVGDLLVNKTIEQSARTARGEPKKPMFITHYTISSHEPFKAKPRWYEEMEKPDFGGLFWSEKRALSTKNYLEMRYFTDLELGKFMDRMEKEGVLNDTIVVILGDHGRAPEVQGSDTRALSVTRVPATIIAEGRLGESVGLMIDDAVEQYDILNTLADITGVPEGGFLQDGVGRSLKRKIPFGERVVFSNNPAHKMSIVRGHQRLQYDRVADSVLLHNTDTDHDMHVDLFPNLTTEEQINCTSAS</sequence>
<feature type="transmembrane region" description="Helical" evidence="1">
    <location>
        <begin position="157"/>
        <end position="179"/>
    </location>
</feature>
<dbReference type="PANTHER" id="PTHR43751">
    <property type="entry name" value="SULFATASE"/>
    <property type="match status" value="1"/>
</dbReference>
<protein>
    <recommendedName>
        <fullName evidence="2">Sulfatase N-terminal domain-containing protein</fullName>
    </recommendedName>
</protein>
<evidence type="ECO:0000256" key="1">
    <source>
        <dbReference type="SAM" id="Phobius"/>
    </source>
</evidence>
<feature type="transmembrane region" description="Helical" evidence="1">
    <location>
        <begin position="216"/>
        <end position="246"/>
    </location>
</feature>
<dbReference type="Proteomes" id="UP000198211">
    <property type="component" value="Unassembled WGS sequence"/>
</dbReference>
<dbReference type="AlphaFoldDB" id="A0A225UW28"/>
<name>A0A225UW28_9STRA</name>
<organism evidence="3 4">
    <name type="scientific">Phytophthora megakarya</name>
    <dbReference type="NCBI Taxonomy" id="4795"/>
    <lineage>
        <taxon>Eukaryota</taxon>
        <taxon>Sar</taxon>
        <taxon>Stramenopiles</taxon>
        <taxon>Oomycota</taxon>
        <taxon>Peronosporomycetes</taxon>
        <taxon>Peronosporales</taxon>
        <taxon>Peronosporaceae</taxon>
        <taxon>Phytophthora</taxon>
    </lineage>
</organism>
<feature type="transmembrane region" description="Helical" evidence="1">
    <location>
        <begin position="53"/>
        <end position="73"/>
    </location>
</feature>
<keyword evidence="1" id="KW-0472">Membrane</keyword>
<evidence type="ECO:0000313" key="3">
    <source>
        <dbReference type="EMBL" id="OWY97645.1"/>
    </source>
</evidence>
<dbReference type="STRING" id="4795.A0A225UW28"/>
<keyword evidence="1" id="KW-0812">Transmembrane</keyword>
<gene>
    <name evidence="3" type="ORF">PHMEG_00031777</name>
</gene>
<reference evidence="4" key="1">
    <citation type="submission" date="2017-03" db="EMBL/GenBank/DDBJ databases">
        <title>Phytopthora megakarya and P. palmivora, two closely related causual agents of cacao black pod achieved similar genome size and gene model numbers by different mechanisms.</title>
        <authorList>
            <person name="Ali S."/>
            <person name="Shao J."/>
            <person name="Larry D.J."/>
            <person name="Kronmiller B."/>
            <person name="Shen D."/>
            <person name="Strem M.D."/>
            <person name="Melnick R.L."/>
            <person name="Guiltinan M.J."/>
            <person name="Tyler B.M."/>
            <person name="Meinhardt L.W."/>
            <person name="Bailey B.A."/>
        </authorList>
    </citation>
    <scope>NUCLEOTIDE SEQUENCE [LARGE SCALE GENOMIC DNA]</scope>
    <source>
        <strain evidence="4">zdho120</strain>
    </source>
</reference>
<keyword evidence="1" id="KW-1133">Transmembrane helix</keyword>
<dbReference type="SUPFAM" id="SSF53649">
    <property type="entry name" value="Alkaline phosphatase-like"/>
    <property type="match status" value="1"/>
</dbReference>
<dbReference type="OrthoDB" id="96314at2759"/>
<dbReference type="InterPro" id="IPR017850">
    <property type="entry name" value="Alkaline_phosphatase_core_sf"/>
</dbReference>
<feature type="domain" description="Sulfatase N-terminal" evidence="2">
    <location>
        <begin position="326"/>
        <end position="482"/>
    </location>
</feature>
<dbReference type="Gene3D" id="3.40.720.10">
    <property type="entry name" value="Alkaline Phosphatase, subunit A"/>
    <property type="match status" value="1"/>
</dbReference>
<evidence type="ECO:0000259" key="2">
    <source>
        <dbReference type="Pfam" id="PF00884"/>
    </source>
</evidence>
<feature type="transmembrane region" description="Helical" evidence="1">
    <location>
        <begin position="94"/>
        <end position="118"/>
    </location>
</feature>
<dbReference type="EMBL" id="NBNE01010220">
    <property type="protein sequence ID" value="OWY97645.1"/>
    <property type="molecule type" value="Genomic_DNA"/>
</dbReference>
<keyword evidence="4" id="KW-1185">Reference proteome</keyword>
<proteinExistence type="predicted"/>
<dbReference type="InterPro" id="IPR000917">
    <property type="entry name" value="Sulfatase_N"/>
</dbReference>
<dbReference type="Pfam" id="PF00884">
    <property type="entry name" value="Sulfatase"/>
    <property type="match status" value="1"/>
</dbReference>
<dbReference type="PANTHER" id="PTHR43751:SF3">
    <property type="entry name" value="SULFATASE N-TERMINAL DOMAIN-CONTAINING PROTEIN"/>
    <property type="match status" value="1"/>
</dbReference>
<evidence type="ECO:0000313" key="4">
    <source>
        <dbReference type="Proteomes" id="UP000198211"/>
    </source>
</evidence>
<dbReference type="InterPro" id="IPR052701">
    <property type="entry name" value="GAG_Ulvan_Degrading_Sulfatases"/>
</dbReference>
<comment type="caution">
    <text evidence="3">The sequence shown here is derived from an EMBL/GenBank/DDBJ whole genome shotgun (WGS) entry which is preliminary data.</text>
</comment>